<dbReference type="AlphaFoldDB" id="E2AB73"/>
<evidence type="ECO:0000313" key="1">
    <source>
        <dbReference type="EMBL" id="EFN69349.1"/>
    </source>
</evidence>
<dbReference type="Proteomes" id="UP000000311">
    <property type="component" value="Unassembled WGS sequence"/>
</dbReference>
<name>E2AB73_CAMFO</name>
<protein>
    <submittedName>
        <fullName evidence="1">Uncharacterized protein</fullName>
    </submittedName>
</protein>
<sequence length="351" mass="40639">MECQVRALQTNDRGTAEKQTIAEFYCGTAEKQTIAGKFFNFALASRHRFRYLAETGVNVKVIHRELQRRKTLYVQMSNKRGMQSIIAMRNDRQTSDGGVNTTRKTRENKSALASPLFVKAISRTGERIIKLEAGSIGRCGLAEYSEYLWSKSDARKPRVILPRVKACGNGPLAMRICNVVSAERSAAKQTRAQHEEARFGPREEDSRAAYPVSKQYKIDTLRHAKLLIQVVNFDRNNKPSKSRLCKHDYRLSRRMRRQRNADATCKGFLIDRISMKCKRTDQKRKLLAKRKETERSLWTCLSSADFYELFEKFSRDASERSDNHMIQDIPFSVFPNDFRQYAKMHYLSLQI</sequence>
<reference evidence="1 2" key="1">
    <citation type="journal article" date="2010" name="Science">
        <title>Genomic comparison of the ants Camponotus floridanus and Harpegnathos saltator.</title>
        <authorList>
            <person name="Bonasio R."/>
            <person name="Zhang G."/>
            <person name="Ye C."/>
            <person name="Mutti N.S."/>
            <person name="Fang X."/>
            <person name="Qin N."/>
            <person name="Donahue G."/>
            <person name="Yang P."/>
            <person name="Li Q."/>
            <person name="Li C."/>
            <person name="Zhang P."/>
            <person name="Huang Z."/>
            <person name="Berger S.L."/>
            <person name="Reinberg D."/>
            <person name="Wang J."/>
            <person name="Liebig J."/>
        </authorList>
    </citation>
    <scope>NUCLEOTIDE SEQUENCE [LARGE SCALE GENOMIC DNA]</scope>
    <source>
        <strain evidence="2">C129</strain>
    </source>
</reference>
<proteinExistence type="predicted"/>
<dbReference type="EMBL" id="GL438234">
    <property type="protein sequence ID" value="EFN69349.1"/>
    <property type="molecule type" value="Genomic_DNA"/>
</dbReference>
<accession>E2AB73</accession>
<keyword evidence="2" id="KW-1185">Reference proteome</keyword>
<evidence type="ECO:0000313" key="2">
    <source>
        <dbReference type="Proteomes" id="UP000000311"/>
    </source>
</evidence>
<organism evidence="2">
    <name type="scientific">Camponotus floridanus</name>
    <name type="common">Florida carpenter ant</name>
    <dbReference type="NCBI Taxonomy" id="104421"/>
    <lineage>
        <taxon>Eukaryota</taxon>
        <taxon>Metazoa</taxon>
        <taxon>Ecdysozoa</taxon>
        <taxon>Arthropoda</taxon>
        <taxon>Hexapoda</taxon>
        <taxon>Insecta</taxon>
        <taxon>Pterygota</taxon>
        <taxon>Neoptera</taxon>
        <taxon>Endopterygota</taxon>
        <taxon>Hymenoptera</taxon>
        <taxon>Apocrita</taxon>
        <taxon>Aculeata</taxon>
        <taxon>Formicoidea</taxon>
        <taxon>Formicidae</taxon>
        <taxon>Formicinae</taxon>
        <taxon>Camponotus</taxon>
    </lineage>
</organism>
<gene>
    <name evidence="1" type="ORF">EAG_01089</name>
</gene>
<dbReference type="InParanoid" id="E2AB73"/>